<feature type="region of interest" description="Disordered" evidence="14">
    <location>
        <begin position="752"/>
        <end position="789"/>
    </location>
</feature>
<dbReference type="SMART" id="SM00490">
    <property type="entry name" value="HELICc"/>
    <property type="match status" value="1"/>
</dbReference>
<proteinExistence type="evidence at transcript level"/>
<evidence type="ECO:0000256" key="13">
    <source>
        <dbReference type="PROSITE-ProRule" id="PRU00047"/>
    </source>
</evidence>
<dbReference type="InterPro" id="IPR027417">
    <property type="entry name" value="P-loop_NTPase"/>
</dbReference>
<accession>A0A6F9DPZ6</accession>
<dbReference type="CDD" id="cd22289">
    <property type="entry name" value="RecQL4_SLD2_NTD"/>
    <property type="match status" value="1"/>
</dbReference>
<name>A0A6F9DPZ6_9ASCI</name>
<dbReference type="EMBL" id="LR789652">
    <property type="protein sequence ID" value="CAB3265514.1"/>
    <property type="molecule type" value="mRNA"/>
</dbReference>
<evidence type="ECO:0000256" key="12">
    <source>
        <dbReference type="ARBA" id="ARBA00049360"/>
    </source>
</evidence>
<comment type="similarity">
    <text evidence="2">Belongs to the helicase family. RecQ subfamily.</text>
</comment>
<feature type="compositionally biased region" description="Polar residues" evidence="14">
    <location>
        <begin position="130"/>
        <end position="152"/>
    </location>
</feature>
<keyword evidence="9" id="KW-0539">Nucleus</keyword>
<keyword evidence="6" id="KW-0067">ATP-binding</keyword>
<evidence type="ECO:0000256" key="2">
    <source>
        <dbReference type="ARBA" id="ARBA00005446"/>
    </source>
</evidence>
<dbReference type="Pfam" id="PF00098">
    <property type="entry name" value="zf-CCHC"/>
    <property type="match status" value="1"/>
</dbReference>
<feature type="compositionally biased region" description="Polar residues" evidence="14">
    <location>
        <begin position="313"/>
        <end position="330"/>
    </location>
</feature>
<keyword evidence="4" id="KW-0378">Hydrolase</keyword>
<comment type="catalytic activity">
    <reaction evidence="12">
        <text>ATP + H2O = ADP + phosphate + H(+)</text>
        <dbReference type="Rhea" id="RHEA:13065"/>
        <dbReference type="ChEBI" id="CHEBI:15377"/>
        <dbReference type="ChEBI" id="CHEBI:15378"/>
        <dbReference type="ChEBI" id="CHEBI:30616"/>
        <dbReference type="ChEBI" id="CHEBI:43474"/>
        <dbReference type="ChEBI" id="CHEBI:456216"/>
    </reaction>
</comment>
<organism evidence="18">
    <name type="scientific">Phallusia mammillata</name>
    <dbReference type="NCBI Taxonomy" id="59560"/>
    <lineage>
        <taxon>Eukaryota</taxon>
        <taxon>Metazoa</taxon>
        <taxon>Chordata</taxon>
        <taxon>Tunicata</taxon>
        <taxon>Ascidiacea</taxon>
        <taxon>Phlebobranchia</taxon>
        <taxon>Ascidiidae</taxon>
        <taxon>Phallusia</taxon>
    </lineage>
</organism>
<comment type="subcellular location">
    <subcellularLocation>
        <location evidence="1">Nucleus</location>
    </subcellularLocation>
</comment>
<keyword evidence="13" id="KW-0479">Metal-binding</keyword>
<keyword evidence="5 18" id="KW-0347">Helicase</keyword>
<dbReference type="GO" id="GO:0043138">
    <property type="term" value="F:3'-5' DNA helicase activity"/>
    <property type="evidence" value="ECO:0007669"/>
    <property type="project" value="UniProtKB-EC"/>
</dbReference>
<dbReference type="SUPFAM" id="SSF52540">
    <property type="entry name" value="P-loop containing nucleoside triphosphate hydrolases"/>
    <property type="match status" value="2"/>
</dbReference>
<keyword evidence="3" id="KW-0547">Nucleotide-binding</keyword>
<dbReference type="Gene3D" id="1.10.10.1460">
    <property type="match status" value="1"/>
</dbReference>
<keyword evidence="7" id="KW-0238">DNA-binding</keyword>
<dbReference type="PANTHER" id="PTHR13710:SF108">
    <property type="entry name" value="ATP-DEPENDENT DNA HELICASE Q4"/>
    <property type="match status" value="1"/>
</dbReference>
<dbReference type="EC" id="5.6.2.4" evidence="11"/>
<evidence type="ECO:0000256" key="10">
    <source>
        <dbReference type="ARBA" id="ARBA00034617"/>
    </source>
</evidence>
<dbReference type="InterPro" id="IPR001878">
    <property type="entry name" value="Znf_CCHC"/>
</dbReference>
<dbReference type="GO" id="GO:0009378">
    <property type="term" value="F:four-way junction helicase activity"/>
    <property type="evidence" value="ECO:0007669"/>
    <property type="project" value="TreeGrafter"/>
</dbReference>
<dbReference type="Pfam" id="PF11719">
    <property type="entry name" value="Drc1-Sld2"/>
    <property type="match status" value="1"/>
</dbReference>
<keyword evidence="13" id="KW-0863">Zinc-finger</keyword>
<dbReference type="GO" id="GO:0006260">
    <property type="term" value="P:DNA replication"/>
    <property type="evidence" value="ECO:0007669"/>
    <property type="project" value="InterPro"/>
</dbReference>
<dbReference type="PANTHER" id="PTHR13710">
    <property type="entry name" value="DNA HELICASE RECQ FAMILY MEMBER"/>
    <property type="match status" value="1"/>
</dbReference>
<dbReference type="PROSITE" id="PS51192">
    <property type="entry name" value="HELICASE_ATP_BIND_1"/>
    <property type="match status" value="1"/>
</dbReference>
<dbReference type="PROSITE" id="PS51194">
    <property type="entry name" value="HELICASE_CTER"/>
    <property type="match status" value="1"/>
</dbReference>
<dbReference type="GO" id="GO:0000724">
    <property type="term" value="P:double-strand break repair via homologous recombination"/>
    <property type="evidence" value="ECO:0007669"/>
    <property type="project" value="TreeGrafter"/>
</dbReference>
<dbReference type="Pfam" id="PF00270">
    <property type="entry name" value="DEAD"/>
    <property type="match status" value="1"/>
</dbReference>
<evidence type="ECO:0000256" key="3">
    <source>
        <dbReference type="ARBA" id="ARBA00022741"/>
    </source>
</evidence>
<dbReference type="GO" id="GO:0005524">
    <property type="term" value="F:ATP binding"/>
    <property type="evidence" value="ECO:0007669"/>
    <property type="project" value="UniProtKB-KW"/>
</dbReference>
<dbReference type="FunFam" id="3.40.50.300:FF:000772">
    <property type="entry name" value="ATP-dependent DNA helicase Q4"/>
    <property type="match status" value="1"/>
</dbReference>
<dbReference type="AlphaFoldDB" id="A0A6F9DPZ6"/>
<dbReference type="PROSITE" id="PS50158">
    <property type="entry name" value="ZF_CCHC"/>
    <property type="match status" value="1"/>
</dbReference>
<evidence type="ECO:0000256" key="11">
    <source>
        <dbReference type="ARBA" id="ARBA00034808"/>
    </source>
</evidence>
<feature type="domain" description="Helicase ATP-binding" evidence="16">
    <location>
        <begin position="512"/>
        <end position="689"/>
    </location>
</feature>
<feature type="domain" description="Helicase C-terminal" evidence="17">
    <location>
        <begin position="715"/>
        <end position="905"/>
    </location>
</feature>
<dbReference type="Gene3D" id="3.40.50.300">
    <property type="entry name" value="P-loop containing nucleotide triphosphate hydrolases"/>
    <property type="match status" value="2"/>
</dbReference>
<reference evidence="18" key="1">
    <citation type="submission" date="2020-04" db="EMBL/GenBank/DDBJ databases">
        <authorList>
            <person name="Neveu A P."/>
        </authorList>
    </citation>
    <scope>NUCLEOTIDE SEQUENCE</scope>
    <source>
        <tissue evidence="18">Whole embryo</tissue>
    </source>
</reference>
<dbReference type="InterPro" id="IPR001650">
    <property type="entry name" value="Helicase_C-like"/>
</dbReference>
<dbReference type="SUPFAM" id="SSF57756">
    <property type="entry name" value="Retrovirus zinc finger-like domains"/>
    <property type="match status" value="1"/>
</dbReference>
<feature type="compositionally biased region" description="Basic and acidic residues" evidence="14">
    <location>
        <begin position="295"/>
        <end position="312"/>
    </location>
</feature>
<evidence type="ECO:0000259" key="15">
    <source>
        <dbReference type="PROSITE" id="PS50158"/>
    </source>
</evidence>
<dbReference type="InterPro" id="IPR036875">
    <property type="entry name" value="Znf_CCHC_sf"/>
</dbReference>
<evidence type="ECO:0000256" key="7">
    <source>
        <dbReference type="ARBA" id="ARBA00023125"/>
    </source>
</evidence>
<dbReference type="Pfam" id="PF00271">
    <property type="entry name" value="Helicase_C"/>
    <property type="match status" value="1"/>
</dbReference>
<gene>
    <name evidence="18" type="primary">Recql4</name>
</gene>
<dbReference type="SMART" id="SM00343">
    <property type="entry name" value="ZnF_C2HC"/>
    <property type="match status" value="1"/>
</dbReference>
<keyword evidence="13" id="KW-0862">Zinc</keyword>
<dbReference type="GO" id="GO:0008270">
    <property type="term" value="F:zinc ion binding"/>
    <property type="evidence" value="ECO:0007669"/>
    <property type="project" value="UniProtKB-KW"/>
</dbReference>
<sequence>MDLQMKGMEIKVKLKKWELNFAKQTGCAPTKVDIEKDETAKNLYIQYSRLKKLRQDSTETKSTDENKMREKSVWGEKLLKSNTSSSSFDTPVEGPLKAKEKTLNNTTISYNTCRDNIRKNVCSKTIRSLPTSFKHSSRKSSVPQNLNVSVPQNSNSENSNKRKSLMSDVTLSEQPHAFSQSSSNCIIRTPSRKPLMVRQDTSEKKIKTKTIDVTWLNNQMEDLTDLLQVGQKNEIKDPVSCKSAEKSNAKEVLSGLTENIENSISDTSIPSLTEELSVFIHQDRAIVESAATDEDALRKTKKTSESTNDAEKQTTSPYHDSEKPNPSSTFPVKCTFSAGSGGSKKSANTNYIRLNMKQKCFGKRGKGRFLRKQVFREKLNKKGYSYRSGWKGRSGGAKSEFRDKSEDKCFKCGESGHWASKCKNKPNFRNADKKKIQAENEEPTEFLMDVVESAQSQMENAEFNFDDAPSQHVTLQSATPLYNEANYNREEVKTVLKKFGYTDFRKGQEEAIKRILCGQPTLLVLSTGSGKSLCYQLPAHLYSVKQQSLTLVVSPLVSLMDDQVHGLPKFLKATRLHSGMSKDQREKVMKEIQENKVDVLLVSPEALMKWAGMPPHYSPLSHLPPISFVCIDECHCLAEWSHSFRPSYLRVCQILKEQLGVKCLVGLTATATMASCHSVAKQLGIENKEAGMIVKMDLPSNLTLSVSRDAYKDESLEQLLMGERFGSLDSIIIYCTRRDDVSRVSSFLRTKLQTRPTPMPVEAQSSEATEEKQNSKKRKKGTSSKGSKRRAVTYEADCYHAGMSSAERRRVQNRFMSGKLRIVVATVAFGMGIDKHDVRAVIHYNMPRSFERYVQEVGRAGRDGLPAHCHLFLDPHGGDIFELARHTYGKTVDRHIVKKLLKSVFPPCDCERFGRKCSGHFASIPIDSSVDDLDVSKEGIETLLCYLELDGLLNVYLPTEATCSLRCYGGPAQLIKVAKKCAAVAAAISKMGSVEKSCADITFSMSDVANAMRCDLSTLKKNLRQLVWDSSLSTEGNAIGKSGVVVEFQDVSFLIKTKQSTDDEFIDKLTSSLHQRVAKQEKKELFQLRTAFNTMQKFSFANIGYCMDEADLDKSNGLKEVINKYFQADEQIVDVPPITIDPDVENDVRGIIRQFLTVHSADLEGRVTGRAIARILHGIDSPRYPARTWGPARRFWRSKMHVDFNSIIKIATEEILKFR</sequence>
<dbReference type="CDD" id="cd18018">
    <property type="entry name" value="DEXHc_RecQ4-like"/>
    <property type="match status" value="1"/>
</dbReference>
<evidence type="ECO:0000256" key="4">
    <source>
        <dbReference type="ARBA" id="ARBA00022801"/>
    </source>
</evidence>
<evidence type="ECO:0000256" key="14">
    <source>
        <dbReference type="SAM" id="MobiDB-lite"/>
    </source>
</evidence>
<evidence type="ECO:0000256" key="8">
    <source>
        <dbReference type="ARBA" id="ARBA00023235"/>
    </source>
</evidence>
<evidence type="ECO:0000259" key="16">
    <source>
        <dbReference type="PROSITE" id="PS51192"/>
    </source>
</evidence>
<evidence type="ECO:0000256" key="9">
    <source>
        <dbReference type="ARBA" id="ARBA00023242"/>
    </source>
</evidence>
<keyword evidence="8" id="KW-0413">Isomerase</keyword>
<dbReference type="InterPro" id="IPR011545">
    <property type="entry name" value="DEAD/DEAH_box_helicase_dom"/>
</dbReference>
<feature type="domain" description="CCHC-type" evidence="15">
    <location>
        <begin position="408"/>
        <end position="424"/>
    </location>
</feature>
<feature type="region of interest" description="Disordered" evidence="14">
    <location>
        <begin position="130"/>
        <end position="167"/>
    </location>
</feature>
<dbReference type="SMART" id="SM00487">
    <property type="entry name" value="DEXDc"/>
    <property type="match status" value="1"/>
</dbReference>
<dbReference type="InterPro" id="IPR014001">
    <property type="entry name" value="Helicase_ATP-bd"/>
</dbReference>
<evidence type="ECO:0000256" key="6">
    <source>
        <dbReference type="ARBA" id="ARBA00022840"/>
    </source>
</evidence>
<dbReference type="GO" id="GO:0005737">
    <property type="term" value="C:cytoplasm"/>
    <property type="evidence" value="ECO:0007669"/>
    <property type="project" value="TreeGrafter"/>
</dbReference>
<dbReference type="GO" id="GO:0016787">
    <property type="term" value="F:hydrolase activity"/>
    <property type="evidence" value="ECO:0007669"/>
    <property type="project" value="UniProtKB-KW"/>
</dbReference>
<protein>
    <recommendedName>
        <fullName evidence="11">DNA 3'-5' helicase</fullName>
        <ecNumber evidence="11">5.6.2.4</ecNumber>
    </recommendedName>
</protein>
<dbReference type="GO" id="GO:0005634">
    <property type="term" value="C:nucleus"/>
    <property type="evidence" value="ECO:0007669"/>
    <property type="project" value="UniProtKB-SubCell"/>
</dbReference>
<dbReference type="InterPro" id="IPR021110">
    <property type="entry name" value="DNA_rep_checkpnt_protein"/>
</dbReference>
<dbReference type="GO" id="GO:0003677">
    <property type="term" value="F:DNA binding"/>
    <property type="evidence" value="ECO:0007669"/>
    <property type="project" value="UniProtKB-KW"/>
</dbReference>
<evidence type="ECO:0000256" key="5">
    <source>
        <dbReference type="ARBA" id="ARBA00022806"/>
    </source>
</evidence>
<dbReference type="Gene3D" id="4.10.60.10">
    <property type="entry name" value="Zinc finger, CCHC-type"/>
    <property type="match status" value="1"/>
</dbReference>
<evidence type="ECO:0000259" key="17">
    <source>
        <dbReference type="PROSITE" id="PS51194"/>
    </source>
</evidence>
<feature type="region of interest" description="Disordered" evidence="14">
    <location>
        <begin position="291"/>
        <end position="330"/>
    </location>
</feature>
<dbReference type="GO" id="GO:0005694">
    <property type="term" value="C:chromosome"/>
    <property type="evidence" value="ECO:0007669"/>
    <property type="project" value="TreeGrafter"/>
</dbReference>
<feature type="compositionally biased region" description="Basic residues" evidence="14">
    <location>
        <begin position="775"/>
        <end position="789"/>
    </location>
</feature>
<evidence type="ECO:0000313" key="18">
    <source>
        <dbReference type="EMBL" id="CAB3265514.1"/>
    </source>
</evidence>
<evidence type="ECO:0000256" key="1">
    <source>
        <dbReference type="ARBA" id="ARBA00004123"/>
    </source>
</evidence>
<comment type="catalytic activity">
    <reaction evidence="10">
        <text>Couples ATP hydrolysis with the unwinding of duplex DNA by translocating in the 3'-5' direction.</text>
        <dbReference type="EC" id="5.6.2.4"/>
    </reaction>
</comment>